<dbReference type="PANTHER" id="PTHR24255">
    <property type="entry name" value="COMPLEMENT COMPONENT 1, S SUBCOMPONENT-RELATED"/>
    <property type="match status" value="1"/>
</dbReference>
<comment type="caution">
    <text evidence="4">The sequence shown here is derived from an EMBL/GenBank/DDBJ whole genome shotgun (WGS) entry which is preliminary data.</text>
</comment>
<evidence type="ECO:0000313" key="5">
    <source>
        <dbReference type="Proteomes" id="UP001381693"/>
    </source>
</evidence>
<sequence length="172" mass="19346">QYLYQPGSTSIRFVFHASEMPESRKGFRIRYDVLTSCPGPYQTQNPPISPIPGTSGAPCYTRITDTRGTINTPYHPKKYPENLDCVYEFIRTSQDICGVRMATVTFDMDNPLMTIFGGACTDFLHLPSCGFLCGKINFSWVVAFQPGATSLKFHFHSDESQGFLGFLINFEQ</sequence>
<keyword evidence="1" id="KW-1015">Disulfide bond</keyword>
<comment type="caution">
    <text evidence="2">Lacks conserved residue(s) required for the propagation of feature annotation.</text>
</comment>
<dbReference type="SUPFAM" id="SSF49854">
    <property type="entry name" value="Spermadhesin, CUB domain"/>
    <property type="match status" value="1"/>
</dbReference>
<gene>
    <name evidence="4" type="ORF">SK128_022856</name>
</gene>
<evidence type="ECO:0000313" key="4">
    <source>
        <dbReference type="EMBL" id="KAK7083689.1"/>
    </source>
</evidence>
<dbReference type="AlphaFoldDB" id="A0AAN8XT39"/>
<dbReference type="PROSITE" id="PS01180">
    <property type="entry name" value="CUB"/>
    <property type="match status" value="1"/>
</dbReference>
<dbReference type="GO" id="GO:0004252">
    <property type="term" value="F:serine-type endopeptidase activity"/>
    <property type="evidence" value="ECO:0007669"/>
    <property type="project" value="TreeGrafter"/>
</dbReference>
<proteinExistence type="predicted"/>
<dbReference type="InterPro" id="IPR000859">
    <property type="entry name" value="CUB_dom"/>
</dbReference>
<organism evidence="4 5">
    <name type="scientific">Halocaridina rubra</name>
    <name type="common">Hawaiian red shrimp</name>
    <dbReference type="NCBI Taxonomy" id="373956"/>
    <lineage>
        <taxon>Eukaryota</taxon>
        <taxon>Metazoa</taxon>
        <taxon>Ecdysozoa</taxon>
        <taxon>Arthropoda</taxon>
        <taxon>Crustacea</taxon>
        <taxon>Multicrustacea</taxon>
        <taxon>Malacostraca</taxon>
        <taxon>Eumalacostraca</taxon>
        <taxon>Eucarida</taxon>
        <taxon>Decapoda</taxon>
        <taxon>Pleocyemata</taxon>
        <taxon>Caridea</taxon>
        <taxon>Atyoidea</taxon>
        <taxon>Atyidae</taxon>
        <taxon>Halocaridina</taxon>
    </lineage>
</organism>
<name>A0AAN8XT39_HALRR</name>
<evidence type="ECO:0000256" key="2">
    <source>
        <dbReference type="PROSITE-ProRule" id="PRU00059"/>
    </source>
</evidence>
<protein>
    <recommendedName>
        <fullName evidence="3">CUB domain-containing protein</fullName>
    </recommendedName>
</protein>
<feature type="domain" description="CUB" evidence="3">
    <location>
        <begin position="59"/>
        <end position="172"/>
    </location>
</feature>
<dbReference type="GO" id="GO:0005615">
    <property type="term" value="C:extracellular space"/>
    <property type="evidence" value="ECO:0007669"/>
    <property type="project" value="TreeGrafter"/>
</dbReference>
<dbReference type="EMBL" id="JAXCGZ010002655">
    <property type="protein sequence ID" value="KAK7083689.1"/>
    <property type="molecule type" value="Genomic_DNA"/>
</dbReference>
<accession>A0AAN8XT39</accession>
<feature type="non-terminal residue" evidence="4">
    <location>
        <position position="172"/>
    </location>
</feature>
<reference evidence="4 5" key="1">
    <citation type="submission" date="2023-11" db="EMBL/GenBank/DDBJ databases">
        <title>Halocaridina rubra genome assembly.</title>
        <authorList>
            <person name="Smith C."/>
        </authorList>
    </citation>
    <scope>NUCLEOTIDE SEQUENCE [LARGE SCALE GENOMIC DNA]</scope>
    <source>
        <strain evidence="4">EP-1</strain>
        <tissue evidence="4">Whole</tissue>
    </source>
</reference>
<dbReference type="PANTHER" id="PTHR24255:SF31">
    <property type="entry name" value="CUBILIN-LIKE PROTEIN"/>
    <property type="match status" value="1"/>
</dbReference>
<evidence type="ECO:0000259" key="3">
    <source>
        <dbReference type="PROSITE" id="PS01180"/>
    </source>
</evidence>
<dbReference type="Proteomes" id="UP001381693">
    <property type="component" value="Unassembled WGS sequence"/>
</dbReference>
<dbReference type="Pfam" id="PF00431">
    <property type="entry name" value="CUB"/>
    <property type="match status" value="1"/>
</dbReference>
<dbReference type="InterPro" id="IPR035914">
    <property type="entry name" value="Sperma_CUB_dom_sf"/>
</dbReference>
<keyword evidence="5" id="KW-1185">Reference proteome</keyword>
<feature type="non-terminal residue" evidence="4">
    <location>
        <position position="1"/>
    </location>
</feature>
<evidence type="ECO:0000256" key="1">
    <source>
        <dbReference type="ARBA" id="ARBA00023157"/>
    </source>
</evidence>
<dbReference type="Gene3D" id="2.60.120.290">
    <property type="entry name" value="Spermadhesin, CUB domain"/>
    <property type="match status" value="1"/>
</dbReference>